<organism evidence="3 4">
    <name type="scientific">Lacibacter luteus</name>
    <dbReference type="NCBI Taxonomy" id="2508719"/>
    <lineage>
        <taxon>Bacteria</taxon>
        <taxon>Pseudomonadati</taxon>
        <taxon>Bacteroidota</taxon>
        <taxon>Chitinophagia</taxon>
        <taxon>Chitinophagales</taxon>
        <taxon>Chitinophagaceae</taxon>
        <taxon>Lacibacter</taxon>
    </lineage>
</organism>
<evidence type="ECO:0000313" key="4">
    <source>
        <dbReference type="Proteomes" id="UP000290204"/>
    </source>
</evidence>
<feature type="signal peptide" evidence="1">
    <location>
        <begin position="1"/>
        <end position="20"/>
    </location>
</feature>
<keyword evidence="1" id="KW-0732">Signal</keyword>
<evidence type="ECO:0000313" key="3">
    <source>
        <dbReference type="EMBL" id="RXK62091.1"/>
    </source>
</evidence>
<dbReference type="Proteomes" id="UP000290204">
    <property type="component" value="Unassembled WGS sequence"/>
</dbReference>
<accession>A0A4Q1CN19</accession>
<dbReference type="EMBL" id="SDHW01000001">
    <property type="protein sequence ID" value="RXK62091.1"/>
    <property type="molecule type" value="Genomic_DNA"/>
</dbReference>
<dbReference type="Pfam" id="PF18962">
    <property type="entry name" value="Por_Secre_tail"/>
    <property type="match status" value="1"/>
</dbReference>
<dbReference type="AlphaFoldDB" id="A0A4Q1CN19"/>
<dbReference type="NCBIfam" id="TIGR04183">
    <property type="entry name" value="Por_Secre_tail"/>
    <property type="match status" value="1"/>
</dbReference>
<protein>
    <submittedName>
        <fullName evidence="3">T9SS type A sorting domain-containing protein</fullName>
    </submittedName>
</protein>
<comment type="caution">
    <text evidence="3">The sequence shown here is derived from an EMBL/GenBank/DDBJ whole genome shotgun (WGS) entry which is preliminary data.</text>
</comment>
<keyword evidence="4" id="KW-1185">Reference proteome</keyword>
<feature type="chain" id="PRO_5020396607" evidence="1">
    <location>
        <begin position="21"/>
        <end position="672"/>
    </location>
</feature>
<dbReference type="InterPro" id="IPR026444">
    <property type="entry name" value="Secre_tail"/>
</dbReference>
<feature type="domain" description="Secretion system C-terminal sorting" evidence="2">
    <location>
        <begin position="599"/>
        <end position="661"/>
    </location>
</feature>
<gene>
    <name evidence="3" type="ORF">ESA94_03505</name>
</gene>
<reference evidence="3 4" key="1">
    <citation type="submission" date="2019-01" db="EMBL/GenBank/DDBJ databases">
        <title>Lacibacter sp. strain TTM-7.</title>
        <authorList>
            <person name="Chen W.-M."/>
        </authorList>
    </citation>
    <scope>NUCLEOTIDE SEQUENCE [LARGE SCALE GENOMIC DNA]</scope>
    <source>
        <strain evidence="3 4">TTM-7</strain>
    </source>
</reference>
<sequence length="672" mass="72237">MKHLVPFLILLAVNSLHVKAQLANGGTLANFTIDGDTKVGYAKFGTTTLLAYNNDDWFLPAAYSGTGRGVIDTTGASAYRTRLMTGENISFSRRMNVVNNTTVNGRVWIDGLYVRDYTGSAVGSTTTYDSTTFGNAAKNADNPNTGWNVGTQTIPSKNDLVDGFAHMRRDGSSASDSLWMNFGITTLGVLGSRYYDIELFKKSCVYNATTGLFATGGTEGGHSEWKFNASGQIIQTGDMIISATFSPGSAPVLDIRIWISASTYSTVNPAFFNFNANFDMPSGGSYGYAQIVSNANTTAFGAGTSNYSGIALTDTTYATPWGTTTFNSSNTQRIWSSNFDQLQFVETGINLTRIGLDPALYTALGIGQCTPLFNSVFFKSRSSASFTSNLQDFMGPYDFGALPSGSAVNASSNFPALCPNNPVSTLFVNNPVSSSSYEWSTPNGSITTNPATGTSVNINGPGIYYVAQRLYNGCEVHAVDTIQIVYTTGSCSVLPNAKVEINGNSKGNKAFVGWKVDAEILSSANSFVVERSADNGIYVTVAEVNAVVHKTVYAVEDILSAQGVGFNYRIKVIMKDHSIVYSSSVLIKANQLTDELNFYPNPAQHELNLYTGAPVKNAQAVIYDVSGAVLQQTTFSGSNLKMNISLLKPGTYYLYVQQKDAVAAKMYKFVKL</sequence>
<evidence type="ECO:0000259" key="2">
    <source>
        <dbReference type="Pfam" id="PF18962"/>
    </source>
</evidence>
<dbReference type="RefSeq" id="WP_129129463.1">
    <property type="nucleotide sequence ID" value="NZ_SDHW01000001.1"/>
</dbReference>
<evidence type="ECO:0000256" key="1">
    <source>
        <dbReference type="SAM" id="SignalP"/>
    </source>
</evidence>
<proteinExistence type="predicted"/>
<dbReference type="OrthoDB" id="599464at2"/>
<name>A0A4Q1CN19_9BACT</name>